<evidence type="ECO:0000256" key="1">
    <source>
        <dbReference type="ARBA" id="ARBA00001933"/>
    </source>
</evidence>
<dbReference type="InterPro" id="IPR036052">
    <property type="entry name" value="TrpB-like_PALP_sf"/>
</dbReference>
<protein>
    <submittedName>
        <fullName evidence="8">Cysteine synthase A</fullName>
    </submittedName>
</protein>
<dbReference type="PANTHER" id="PTHR10314">
    <property type="entry name" value="CYSTATHIONINE BETA-SYNTHASE"/>
    <property type="match status" value="1"/>
</dbReference>
<evidence type="ECO:0000313" key="8">
    <source>
        <dbReference type="EMBL" id="MBM3273684.1"/>
    </source>
</evidence>
<dbReference type="NCBIfam" id="NF007989">
    <property type="entry name" value="PRK10717.1"/>
    <property type="match status" value="1"/>
</dbReference>
<comment type="pathway">
    <text evidence="6">Amino-acid biosynthesis.</text>
</comment>
<keyword evidence="5" id="KW-0809">Transit peptide</keyword>
<dbReference type="EMBL" id="VGJX01000026">
    <property type="protein sequence ID" value="MBM3273684.1"/>
    <property type="molecule type" value="Genomic_DNA"/>
</dbReference>
<comment type="cofactor">
    <cofactor evidence="1">
        <name>pyridoxal 5'-phosphate</name>
        <dbReference type="ChEBI" id="CHEBI:597326"/>
    </cofactor>
</comment>
<evidence type="ECO:0000259" key="7">
    <source>
        <dbReference type="Pfam" id="PF00291"/>
    </source>
</evidence>
<accession>A0A937X0F7</accession>
<dbReference type="FunFam" id="3.40.50.1100:FF:000011">
    <property type="entry name" value="Cysteine synthase (o-acetylserine)"/>
    <property type="match status" value="1"/>
</dbReference>
<dbReference type="PROSITE" id="PS00901">
    <property type="entry name" value="CYS_SYNTHASE"/>
    <property type="match status" value="1"/>
</dbReference>
<evidence type="ECO:0000256" key="6">
    <source>
        <dbReference type="ARBA" id="ARBA00029440"/>
    </source>
</evidence>
<dbReference type="InterPro" id="IPR050214">
    <property type="entry name" value="Cys_Synth/Cystath_Beta-Synth"/>
</dbReference>
<dbReference type="AlphaFoldDB" id="A0A937X0F7"/>
<dbReference type="Pfam" id="PF00291">
    <property type="entry name" value="PALP"/>
    <property type="match status" value="1"/>
</dbReference>
<keyword evidence="3" id="KW-0808">Transferase</keyword>
<comment type="caution">
    <text evidence="8">The sequence shown here is derived from an EMBL/GenBank/DDBJ whole genome shotgun (WGS) entry which is preliminary data.</text>
</comment>
<keyword evidence="2" id="KW-0028">Amino-acid biosynthesis</keyword>
<evidence type="ECO:0000313" key="9">
    <source>
        <dbReference type="Proteomes" id="UP000703893"/>
    </source>
</evidence>
<dbReference type="GO" id="GO:0016765">
    <property type="term" value="F:transferase activity, transferring alkyl or aryl (other than methyl) groups"/>
    <property type="evidence" value="ECO:0007669"/>
    <property type="project" value="UniProtKB-ARBA"/>
</dbReference>
<evidence type="ECO:0000256" key="4">
    <source>
        <dbReference type="ARBA" id="ARBA00022898"/>
    </source>
</evidence>
<reference evidence="8 9" key="1">
    <citation type="submission" date="2019-03" db="EMBL/GenBank/DDBJ databases">
        <title>Lake Tanganyika Metagenome-Assembled Genomes (MAGs).</title>
        <authorList>
            <person name="Tran P."/>
        </authorList>
    </citation>
    <scope>NUCLEOTIDE SEQUENCE [LARGE SCALE GENOMIC DNA]</scope>
    <source>
        <strain evidence="8">K_DeepCast_65m_m2_236</strain>
    </source>
</reference>
<feature type="domain" description="Tryptophan synthase beta chain-like PALP" evidence="7">
    <location>
        <begin position="13"/>
        <end position="304"/>
    </location>
</feature>
<dbReference type="InterPro" id="IPR001926">
    <property type="entry name" value="TrpB-like_PALP"/>
</dbReference>
<dbReference type="Proteomes" id="UP000703893">
    <property type="component" value="Unassembled WGS sequence"/>
</dbReference>
<proteinExistence type="predicted"/>
<sequence>MSRPGVSRGAAAAIGGTPLIELEKLSGRTGCRVLGKAEFLNPGGSVKDRIALAMIRDAAKAGSLPPGGTIVEASAGNTGIGLAMVGGALGYKTVITIPATVAREKIAFLRVLGAEVVETPDVGFKDERHFYHEARRIAAARGAFHADQFNNPANRLEHYRTTGPEIWEQTGGHVDVLVAAAGTGGTISGIASFLKEQNPRIQVVLADPIGSALYSYVKCGVLEAADHDYIAEGIGIGRLVANFAGAPVDDAVQVTDQAVVDTAYRLLRDEGLLLGMSTALNVWAAEQVALKLGPGKTIVTVLADGGERYISRLYDRPWLASKGFRVPEN</sequence>
<name>A0A937X0F7_9BACT</name>
<evidence type="ECO:0000256" key="2">
    <source>
        <dbReference type="ARBA" id="ARBA00022605"/>
    </source>
</evidence>
<evidence type="ECO:0000256" key="3">
    <source>
        <dbReference type="ARBA" id="ARBA00022679"/>
    </source>
</evidence>
<dbReference type="InterPro" id="IPR001216">
    <property type="entry name" value="P-phosphate_BS"/>
</dbReference>
<dbReference type="Gene3D" id="3.40.50.1100">
    <property type="match status" value="2"/>
</dbReference>
<keyword evidence="4" id="KW-0663">Pyridoxal phosphate</keyword>
<dbReference type="SUPFAM" id="SSF53686">
    <property type="entry name" value="Tryptophan synthase beta subunit-like PLP-dependent enzymes"/>
    <property type="match status" value="1"/>
</dbReference>
<dbReference type="CDD" id="cd01561">
    <property type="entry name" value="CBS_like"/>
    <property type="match status" value="1"/>
</dbReference>
<organism evidence="8 9">
    <name type="scientific">Candidatus Tanganyikabacteria bacterium</name>
    <dbReference type="NCBI Taxonomy" id="2961651"/>
    <lineage>
        <taxon>Bacteria</taxon>
        <taxon>Bacillati</taxon>
        <taxon>Candidatus Sericytochromatia</taxon>
        <taxon>Candidatus Tanganyikabacteria</taxon>
    </lineage>
</organism>
<gene>
    <name evidence="8" type="ORF">FJZ00_00920</name>
</gene>
<dbReference type="GO" id="GO:0006535">
    <property type="term" value="P:cysteine biosynthetic process from serine"/>
    <property type="evidence" value="ECO:0007669"/>
    <property type="project" value="InterPro"/>
</dbReference>
<evidence type="ECO:0000256" key="5">
    <source>
        <dbReference type="ARBA" id="ARBA00022946"/>
    </source>
</evidence>